<comment type="caution">
    <text evidence="2">The sequence shown here is derived from an EMBL/GenBank/DDBJ whole genome shotgun (WGS) entry which is preliminary data.</text>
</comment>
<dbReference type="EMBL" id="JAFJMO010000010">
    <property type="protein sequence ID" value="KAJ8265362.1"/>
    <property type="molecule type" value="Genomic_DNA"/>
</dbReference>
<feature type="compositionally biased region" description="Basic and acidic residues" evidence="1">
    <location>
        <begin position="33"/>
        <end position="44"/>
    </location>
</feature>
<organism evidence="2 3">
    <name type="scientific">Conger conger</name>
    <name type="common">Conger eel</name>
    <name type="synonym">Muraena conger</name>
    <dbReference type="NCBI Taxonomy" id="82655"/>
    <lineage>
        <taxon>Eukaryota</taxon>
        <taxon>Metazoa</taxon>
        <taxon>Chordata</taxon>
        <taxon>Craniata</taxon>
        <taxon>Vertebrata</taxon>
        <taxon>Euteleostomi</taxon>
        <taxon>Actinopterygii</taxon>
        <taxon>Neopterygii</taxon>
        <taxon>Teleostei</taxon>
        <taxon>Anguilliformes</taxon>
        <taxon>Congridae</taxon>
        <taxon>Conger</taxon>
    </lineage>
</organism>
<keyword evidence="3" id="KW-1185">Reference proteome</keyword>
<sequence length="173" mass="19220">MVETRSHLPADLHRTRPRFDRISHAGPQTRQAKTKDERAREGEKRGRKGGHARKERCDIPDSVSAADAPITNSASNRSYAAVCGVRYLSHHPSLPPFPSPCALPSLAAAEKGEHGEVVALRLVSPAAEHEDIKEGFNLPLQKNETWGWSPLFKQTPLISNTALNGNKWHYIYE</sequence>
<name>A0A9Q1DBF5_CONCO</name>
<dbReference type="AlphaFoldDB" id="A0A9Q1DBF5"/>
<evidence type="ECO:0000313" key="3">
    <source>
        <dbReference type="Proteomes" id="UP001152803"/>
    </source>
</evidence>
<evidence type="ECO:0000256" key="1">
    <source>
        <dbReference type="SAM" id="MobiDB-lite"/>
    </source>
</evidence>
<proteinExistence type="predicted"/>
<protein>
    <submittedName>
        <fullName evidence="2">Uncharacterized protein</fullName>
    </submittedName>
</protein>
<feature type="compositionally biased region" description="Basic residues" evidence="1">
    <location>
        <begin position="45"/>
        <end position="54"/>
    </location>
</feature>
<reference evidence="2" key="1">
    <citation type="journal article" date="2023" name="Science">
        <title>Genome structures resolve the early diversification of teleost fishes.</title>
        <authorList>
            <person name="Parey E."/>
            <person name="Louis A."/>
            <person name="Montfort J."/>
            <person name="Bouchez O."/>
            <person name="Roques C."/>
            <person name="Iampietro C."/>
            <person name="Lluch J."/>
            <person name="Castinel A."/>
            <person name="Donnadieu C."/>
            <person name="Desvignes T."/>
            <person name="Floi Bucao C."/>
            <person name="Jouanno E."/>
            <person name="Wen M."/>
            <person name="Mejri S."/>
            <person name="Dirks R."/>
            <person name="Jansen H."/>
            <person name="Henkel C."/>
            <person name="Chen W.J."/>
            <person name="Zahm M."/>
            <person name="Cabau C."/>
            <person name="Klopp C."/>
            <person name="Thompson A.W."/>
            <person name="Robinson-Rechavi M."/>
            <person name="Braasch I."/>
            <person name="Lecointre G."/>
            <person name="Bobe J."/>
            <person name="Postlethwait J.H."/>
            <person name="Berthelot C."/>
            <person name="Roest Crollius H."/>
            <person name="Guiguen Y."/>
        </authorList>
    </citation>
    <scope>NUCLEOTIDE SEQUENCE</scope>
    <source>
        <strain evidence="2">Concon-B</strain>
    </source>
</reference>
<evidence type="ECO:0000313" key="2">
    <source>
        <dbReference type="EMBL" id="KAJ8265362.1"/>
    </source>
</evidence>
<feature type="region of interest" description="Disordered" evidence="1">
    <location>
        <begin position="1"/>
        <end position="69"/>
    </location>
</feature>
<gene>
    <name evidence="2" type="ORF">COCON_G00144610</name>
</gene>
<feature type="compositionally biased region" description="Basic and acidic residues" evidence="1">
    <location>
        <begin position="1"/>
        <end position="23"/>
    </location>
</feature>
<dbReference type="Proteomes" id="UP001152803">
    <property type="component" value="Unassembled WGS sequence"/>
</dbReference>
<accession>A0A9Q1DBF5</accession>